<evidence type="ECO:0000313" key="4">
    <source>
        <dbReference type="EMBL" id="GAH41011.1"/>
    </source>
</evidence>
<dbReference type="PANTHER" id="PTHR45825:SF11">
    <property type="entry name" value="ALPHA AMYLASE DOMAIN-CONTAINING PROTEIN"/>
    <property type="match status" value="1"/>
</dbReference>
<comment type="caution">
    <text evidence="4">The sequence shown here is derived from an EMBL/GenBank/DDBJ whole genome shotgun (WGS) entry which is preliminary data.</text>
</comment>
<keyword evidence="2" id="KW-0808">Transferase</keyword>
<protein>
    <recommendedName>
        <fullName evidence="3">Starch synthase catalytic domain-containing protein</fullName>
    </recommendedName>
</protein>
<dbReference type="PANTHER" id="PTHR45825">
    <property type="entry name" value="GRANULE-BOUND STARCH SYNTHASE 1, CHLOROPLASTIC/AMYLOPLASTIC"/>
    <property type="match status" value="1"/>
</dbReference>
<dbReference type="SUPFAM" id="SSF53756">
    <property type="entry name" value="UDP-Glycosyltransferase/glycogen phosphorylase"/>
    <property type="match status" value="1"/>
</dbReference>
<feature type="non-terminal residue" evidence="4">
    <location>
        <position position="1"/>
    </location>
</feature>
<feature type="domain" description="Starch synthase catalytic" evidence="3">
    <location>
        <begin position="21"/>
        <end position="222"/>
    </location>
</feature>
<organism evidence="4">
    <name type="scientific">marine sediment metagenome</name>
    <dbReference type="NCBI Taxonomy" id="412755"/>
    <lineage>
        <taxon>unclassified sequences</taxon>
        <taxon>metagenomes</taxon>
        <taxon>ecological metagenomes</taxon>
    </lineage>
</organism>
<evidence type="ECO:0000259" key="3">
    <source>
        <dbReference type="Pfam" id="PF08323"/>
    </source>
</evidence>
<dbReference type="EMBL" id="BARU01007080">
    <property type="protein sequence ID" value="GAH41011.1"/>
    <property type="molecule type" value="Genomic_DNA"/>
</dbReference>
<dbReference type="InterPro" id="IPR013534">
    <property type="entry name" value="Starch_synth_cat_dom"/>
</dbReference>
<accession>X1F5X5</accession>
<evidence type="ECO:0000256" key="1">
    <source>
        <dbReference type="ARBA" id="ARBA00022676"/>
    </source>
</evidence>
<dbReference type="Pfam" id="PF08323">
    <property type="entry name" value="Glyco_transf_5"/>
    <property type="match status" value="1"/>
</dbReference>
<dbReference type="GO" id="GO:0016757">
    <property type="term" value="F:glycosyltransferase activity"/>
    <property type="evidence" value="ECO:0007669"/>
    <property type="project" value="UniProtKB-KW"/>
</dbReference>
<name>X1F5X5_9ZZZZ</name>
<keyword evidence="1" id="KW-0328">Glycosyltransferase</keyword>
<reference evidence="4" key="1">
    <citation type="journal article" date="2014" name="Front. Microbiol.">
        <title>High frequency of phylogenetically diverse reductive dehalogenase-homologous genes in deep subseafloor sedimentary metagenomes.</title>
        <authorList>
            <person name="Kawai M."/>
            <person name="Futagami T."/>
            <person name="Toyoda A."/>
            <person name="Takaki Y."/>
            <person name="Nishi S."/>
            <person name="Hori S."/>
            <person name="Arai W."/>
            <person name="Tsubouchi T."/>
            <person name="Morono Y."/>
            <person name="Uchiyama I."/>
            <person name="Ito T."/>
            <person name="Fujiyama A."/>
            <person name="Inagaki F."/>
            <person name="Takami H."/>
        </authorList>
    </citation>
    <scope>NUCLEOTIDE SEQUENCE</scope>
    <source>
        <strain evidence="4">Expedition CK06-06</strain>
    </source>
</reference>
<proteinExistence type="predicted"/>
<dbReference type="AlphaFoldDB" id="X1F5X5"/>
<gene>
    <name evidence="4" type="ORF">S03H2_13964</name>
</gene>
<dbReference type="Gene3D" id="3.40.50.2000">
    <property type="entry name" value="Glycogen Phosphorylase B"/>
    <property type="match status" value="1"/>
</dbReference>
<evidence type="ECO:0000256" key="2">
    <source>
        <dbReference type="ARBA" id="ARBA00022679"/>
    </source>
</evidence>
<sequence length="258" mass="29875">THSNVENKIFIFTPILFRVNILPLHKKVDRNKFRLKYLNKKFIIPVHNEIEEAKLWRAKSGGVDVYFIENEKYFGREGVYVDSQGDYPDSAQRIIFFCRAVLESCKSIDFKPDIIHCNDMHTGLIPAYLDTLYRIDAFFNDASTVYTIHNIAYQGTYPSDIHFQAGFSREDFIPEKMEYHGGVNFMKCGIVYSDIVTTVSPTYAEQIQSFREHGKGLEGILAKRSGNVHGILNGIDRNEWNPQTDKLIKSNFFIYLHI</sequence>